<evidence type="ECO:0000313" key="2">
    <source>
        <dbReference type="EMBL" id="SAK12209.1"/>
    </source>
</evidence>
<dbReference type="Proteomes" id="UP000196218">
    <property type="component" value="Unassembled WGS sequence"/>
</dbReference>
<evidence type="ECO:0000259" key="1">
    <source>
        <dbReference type="Pfam" id="PF15584"/>
    </source>
</evidence>
<gene>
    <name evidence="2" type="ORF">UA18_00366</name>
</gene>
<proteinExistence type="predicted"/>
<reference evidence="2 3" key="1">
    <citation type="submission" date="2016-04" db="EMBL/GenBank/DDBJ databases">
        <authorList>
            <person name="Peeters C."/>
        </authorList>
    </citation>
    <scope>NUCLEOTIDE SEQUENCE [LARGE SCALE GENOMIC DNA]</scope>
    <source>
        <strain evidence="2">LMG 29311</strain>
    </source>
</reference>
<dbReference type="InterPro" id="IPR028966">
    <property type="entry name" value="Imm72"/>
</dbReference>
<dbReference type="AlphaFoldDB" id="A0ABD7LFE7"/>
<dbReference type="Pfam" id="PF15584">
    <property type="entry name" value="Imm72"/>
    <property type="match status" value="1"/>
</dbReference>
<evidence type="ECO:0000313" key="3">
    <source>
        <dbReference type="Proteomes" id="UP000196218"/>
    </source>
</evidence>
<comment type="caution">
    <text evidence="2">The sequence shown here is derived from an EMBL/GenBank/DDBJ whole genome shotgun (WGS) entry which is preliminary data.</text>
</comment>
<feature type="domain" description="Immunity protein 72" evidence="1">
    <location>
        <begin position="15"/>
        <end position="68"/>
    </location>
</feature>
<sequence>MRKLLGIVPTGHRRLRNNGCFNYFIRDIRAPKLRDNDLGLPVKTHWRLLWEDKRYTDGIIPDESEYFLEAPQPNRDIVA</sequence>
<organism evidence="2 3">
    <name type="scientific">Burkholderia multivorans</name>
    <dbReference type="NCBI Taxonomy" id="87883"/>
    <lineage>
        <taxon>Bacteria</taxon>
        <taxon>Pseudomonadati</taxon>
        <taxon>Pseudomonadota</taxon>
        <taxon>Betaproteobacteria</taxon>
        <taxon>Burkholderiales</taxon>
        <taxon>Burkholderiaceae</taxon>
        <taxon>Burkholderia</taxon>
        <taxon>Burkholderia cepacia complex</taxon>
    </lineage>
</organism>
<dbReference type="EMBL" id="FKJW01000001">
    <property type="protein sequence ID" value="SAK12209.1"/>
    <property type="molecule type" value="Genomic_DNA"/>
</dbReference>
<accession>A0ABD7LFE7</accession>
<protein>
    <submittedName>
        <fullName evidence="2">Immunity 44 family protein</fullName>
    </submittedName>
</protein>
<name>A0ABD7LFE7_9BURK</name>